<dbReference type="RefSeq" id="XP_062687822.1">
    <property type="nucleotide sequence ID" value="XM_062841507.1"/>
</dbReference>
<dbReference type="GO" id="GO:0005975">
    <property type="term" value="P:carbohydrate metabolic process"/>
    <property type="evidence" value="ECO:0007669"/>
    <property type="project" value="InterPro"/>
</dbReference>
<dbReference type="EMBL" id="JAULSX010000014">
    <property type="protein sequence ID" value="KAK3484728.1"/>
    <property type="molecule type" value="Genomic_DNA"/>
</dbReference>
<evidence type="ECO:0000259" key="6">
    <source>
        <dbReference type="Pfam" id="PF09364"/>
    </source>
</evidence>
<dbReference type="SUPFAM" id="SSF52518">
    <property type="entry name" value="Thiamin diphosphate-binding fold (THDP-binding)"/>
    <property type="match status" value="2"/>
</dbReference>
<dbReference type="NCBIfam" id="NF003619">
    <property type="entry name" value="PRK05261.1-4"/>
    <property type="match status" value="1"/>
</dbReference>
<name>A0AAJ0HY76_9PEZI</name>
<evidence type="ECO:0000256" key="1">
    <source>
        <dbReference type="ARBA" id="ARBA00001964"/>
    </source>
</evidence>
<dbReference type="Gene3D" id="3.40.50.970">
    <property type="match status" value="2"/>
</dbReference>
<feature type="domain" description="Xylulose 5-phosphate/Fructose 6-phosphate phosphoketolase N-terminal" evidence="6">
    <location>
        <begin position="27"/>
        <end position="387"/>
    </location>
</feature>
<evidence type="ECO:0000256" key="3">
    <source>
        <dbReference type="ARBA" id="ARBA00023052"/>
    </source>
</evidence>
<evidence type="ECO:0000256" key="4">
    <source>
        <dbReference type="ARBA" id="ARBA00023239"/>
    </source>
</evidence>
<dbReference type="PROSITE" id="PS60002">
    <property type="entry name" value="PHOSPHOKETOLASE_1"/>
    <property type="match status" value="1"/>
</dbReference>
<dbReference type="Pfam" id="PF03894">
    <property type="entry name" value="XFP"/>
    <property type="match status" value="1"/>
</dbReference>
<feature type="domain" description="Xylulose 5-phosphate/Fructose 6-phosphate phosphoketolase C-terminal" evidence="5">
    <location>
        <begin position="605"/>
        <end position="807"/>
    </location>
</feature>
<dbReference type="Pfam" id="PF09364">
    <property type="entry name" value="XFP_N"/>
    <property type="match status" value="1"/>
</dbReference>
<dbReference type="InterPro" id="IPR019789">
    <property type="entry name" value="Xul5P/Fru6P_PKetolase_ThDP_BS"/>
</dbReference>
<dbReference type="PIRSF" id="PIRSF017245">
    <property type="entry name" value="Phosphoketolase"/>
    <property type="match status" value="1"/>
</dbReference>
<evidence type="ECO:0000313" key="7">
    <source>
        <dbReference type="EMBL" id="KAK3484728.1"/>
    </source>
</evidence>
<evidence type="ECO:0000256" key="2">
    <source>
        <dbReference type="ARBA" id="ARBA00005623"/>
    </source>
</evidence>
<dbReference type="InterPro" id="IPR019790">
    <property type="entry name" value="Xul5P/Fru6P_PKetolase_CS"/>
</dbReference>
<gene>
    <name evidence="7" type="ORF">B0T23DRAFT_58568</name>
</gene>
<evidence type="ECO:0000313" key="8">
    <source>
        <dbReference type="Proteomes" id="UP001285908"/>
    </source>
</evidence>
<comment type="similarity">
    <text evidence="2">Belongs to the XFP family.</text>
</comment>
<dbReference type="InterPro" id="IPR009014">
    <property type="entry name" value="Transketo_C/PFOR_II"/>
</dbReference>
<evidence type="ECO:0000259" key="5">
    <source>
        <dbReference type="Pfam" id="PF09363"/>
    </source>
</evidence>
<dbReference type="InterPro" id="IPR018969">
    <property type="entry name" value="Xul5P/Fru6P_PKetolase_C"/>
</dbReference>
<dbReference type="Pfam" id="PF09363">
    <property type="entry name" value="XFP_C"/>
    <property type="match status" value="1"/>
</dbReference>
<comment type="cofactor">
    <cofactor evidence="1">
        <name>thiamine diphosphate</name>
        <dbReference type="ChEBI" id="CHEBI:58937"/>
    </cofactor>
</comment>
<dbReference type="AlphaFoldDB" id="A0AAJ0HY76"/>
<dbReference type="PROSITE" id="PS60003">
    <property type="entry name" value="PHOSPHOKETOLASE_2"/>
    <property type="match status" value="1"/>
</dbReference>
<dbReference type="CDD" id="cd02011">
    <property type="entry name" value="TPP_PK"/>
    <property type="match status" value="1"/>
</dbReference>
<organism evidence="7 8">
    <name type="scientific">Neurospora hispaniola</name>
    <dbReference type="NCBI Taxonomy" id="588809"/>
    <lineage>
        <taxon>Eukaryota</taxon>
        <taxon>Fungi</taxon>
        <taxon>Dikarya</taxon>
        <taxon>Ascomycota</taxon>
        <taxon>Pezizomycotina</taxon>
        <taxon>Sordariomycetes</taxon>
        <taxon>Sordariomycetidae</taxon>
        <taxon>Sordariales</taxon>
        <taxon>Sordariaceae</taxon>
        <taxon>Neurospora</taxon>
    </lineage>
</organism>
<dbReference type="Proteomes" id="UP001285908">
    <property type="component" value="Unassembled WGS sequence"/>
</dbReference>
<dbReference type="GO" id="GO:0016832">
    <property type="term" value="F:aldehyde-lyase activity"/>
    <property type="evidence" value="ECO:0007669"/>
    <property type="project" value="InterPro"/>
</dbReference>
<accession>A0AAJ0HY76</accession>
<reference evidence="7 8" key="1">
    <citation type="journal article" date="2023" name="Mol. Phylogenet. Evol.">
        <title>Genome-scale phylogeny and comparative genomics of the fungal order Sordariales.</title>
        <authorList>
            <person name="Hensen N."/>
            <person name="Bonometti L."/>
            <person name="Westerberg I."/>
            <person name="Brannstrom I.O."/>
            <person name="Guillou S."/>
            <person name="Cros-Aarteil S."/>
            <person name="Calhoun S."/>
            <person name="Haridas S."/>
            <person name="Kuo A."/>
            <person name="Mondo S."/>
            <person name="Pangilinan J."/>
            <person name="Riley R."/>
            <person name="LaButti K."/>
            <person name="Andreopoulos B."/>
            <person name="Lipzen A."/>
            <person name="Chen C."/>
            <person name="Yan M."/>
            <person name="Daum C."/>
            <person name="Ng V."/>
            <person name="Clum A."/>
            <person name="Steindorff A."/>
            <person name="Ohm R.A."/>
            <person name="Martin F."/>
            <person name="Silar P."/>
            <person name="Natvig D.O."/>
            <person name="Lalanne C."/>
            <person name="Gautier V."/>
            <person name="Ament-Velasquez S.L."/>
            <person name="Kruys A."/>
            <person name="Hutchinson M.I."/>
            <person name="Powell A.J."/>
            <person name="Barry K."/>
            <person name="Miller A.N."/>
            <person name="Grigoriev I.V."/>
            <person name="Debuchy R."/>
            <person name="Gladieux P."/>
            <person name="Hiltunen Thoren M."/>
            <person name="Johannesson H."/>
        </authorList>
    </citation>
    <scope>NUCLEOTIDE SEQUENCE [LARGE SCALE GENOMIC DNA]</scope>
    <source>
        <strain evidence="7 8">FGSC 10403</strain>
    </source>
</reference>
<keyword evidence="4" id="KW-0456">Lyase</keyword>
<dbReference type="PANTHER" id="PTHR31273">
    <property type="entry name" value="PHOSPHOKETOLASE-RELATED"/>
    <property type="match status" value="1"/>
</dbReference>
<keyword evidence="3" id="KW-0786">Thiamine pyrophosphate</keyword>
<dbReference type="GeneID" id="87879129"/>
<dbReference type="InterPro" id="IPR018970">
    <property type="entry name" value="Xul5P/Fru6P_PKetolase_N"/>
</dbReference>
<protein>
    <submittedName>
        <fullName evidence="7">XFP N-terminal domain-containing protein</fullName>
    </submittedName>
</protein>
<proteinExistence type="inferred from homology"/>
<keyword evidence="8" id="KW-1185">Reference proteome</keyword>
<dbReference type="NCBIfam" id="NF003617">
    <property type="entry name" value="PRK05261.1-2"/>
    <property type="match status" value="1"/>
</dbReference>
<dbReference type="PANTHER" id="PTHR31273:SF0">
    <property type="entry name" value="PHOSPHOKETOLASE-RELATED"/>
    <property type="match status" value="1"/>
</dbReference>
<dbReference type="InterPro" id="IPR005593">
    <property type="entry name" value="Xul5P/Fru6P_PKetolase"/>
</dbReference>
<dbReference type="Gene3D" id="3.40.50.920">
    <property type="match status" value="1"/>
</dbReference>
<sequence length="827" mass="93584">MSDSNELEVESISPFGPARSTIKGEPLTKEEIDKFNDFFKASLYLSLGMIYLRDNPLLKEPLDTKHLKARLLGHFGSAPGQIFTWMHFNRLIKKYDLDSIFISGPGHGAPAVLSQAYLEGTYSEVYPEISEDEEGMQKFFKHFSFPGGIGSHATPETPGSIHEGGELGYSISHAFGAVFDHPNLIALTMVGDGEAETGPLATSWHSTKFLNPITDGAVLPVLHLNGYKINNPTILARISHKELENLFRGYGYEPYFVEGDDVDTMHQAMAATLEHCVLEIKKFQQKARESGKAFRPRWPVIILRSPKGWTGPRKIDDKFLEGFWRAHQVPITDVHEKPEHLKILEQWMKSYEPDRIFRDGKISEDLKDLCPTRTRRMSANPVANGGTIRKTLRMPDFRRYALKVDKPASIMAASMTNMSMFLRDIIAENPTTFRLFGPDETESNKLGKVYEAGKKVWLGEYFEEDKDGGNLAPEGRVMEMLSEHTCEGWLEGYILTGRHGLLNSYEPFIHVIDSMVNQHCKWLEKCLEVEWRHKVASLNILLTAVVWRQDHNGFTHQDPGFLDVVANKSPEIVRIYLPPDGNCLLSVTDHCLRSSNYVNVIVADKQEHLQYLSMDDATIHCTKGIGIWPQFSSGRGEEPDLVMASCGDISTHESLAAIDLLLQHFPELKIRCVNCVDLFKLISHDEHPHGLTDAEWISLFTDNRPIIFNFHSYPWLVHRLTYKRPGSHNVHVRGYREKGNIDTPLELAIRNGTDRFSLAMAAIDHMTGILGNRGAAAREQLRNEQLKAKAMAFEVGMDPPFLKNWTWPHTGLWGKGEARVASEQHLH</sequence>
<dbReference type="InterPro" id="IPR029061">
    <property type="entry name" value="THDP-binding"/>
</dbReference>
<comment type="caution">
    <text evidence="7">The sequence shown here is derived from an EMBL/GenBank/DDBJ whole genome shotgun (WGS) entry which is preliminary data.</text>
</comment>